<dbReference type="Proteomes" id="UP000077667">
    <property type="component" value="Chromosome"/>
</dbReference>
<evidence type="ECO:0000313" key="2">
    <source>
        <dbReference type="EMBL" id="ANH83861.1"/>
    </source>
</evidence>
<keyword evidence="1" id="KW-1133">Transmembrane helix</keyword>
<evidence type="ECO:0000313" key="3">
    <source>
        <dbReference type="Proteomes" id="UP000077667"/>
    </source>
</evidence>
<keyword evidence="1" id="KW-0812">Transmembrane</keyword>
<sequence>MALAGSATTPWRPWQLNLFRFAFIFLLILIIPVDWKFYSDLYHTKWASLHVYELLKLSKYMPDFFALKDHQPEWGLKSFSSWGLAALIAIAGAFIWRKQQPDKKEYVVLYYWLRVLVRYRLAIALFAYGFIKLFPLQMPYPSLSNLLTNYGDFFSWKIYFQTLGIEPKYESFLGFVEILAAVLLFNRKTTAFGAGLIIGFLGNVAAANGFYDIGEHVFSTFIVLLSVFLLVYDVPKLYTLLIKEKKGIASKFKPVFSEPVLKRIRFFGKSFTLLFALLFGSLALYSFIYDPYKVPKTPGLTGAYGFYNVKDFVINGDTIPYSKTDSTRWQDVVFEKWSTISVNVNKPLKIDLSSGDGYFENDIDRNYEIAGLSGRRYFYYKADTINKKLLLQNKNKNYRYEKLNLSYTIPSDSVIILSGINERNDSIHVRLEKNNKKILMKEGRRRPVNI</sequence>
<feature type="transmembrane region" description="Helical" evidence="1">
    <location>
        <begin position="271"/>
        <end position="289"/>
    </location>
</feature>
<dbReference type="STRING" id="1176587.A8C56_10965"/>
<gene>
    <name evidence="2" type="ORF">A8C56_10965</name>
</gene>
<proteinExistence type="predicted"/>
<feature type="transmembrane region" description="Helical" evidence="1">
    <location>
        <begin position="192"/>
        <end position="211"/>
    </location>
</feature>
<keyword evidence="1" id="KW-0472">Membrane</keyword>
<accession>A0A1A9IB06</accession>
<evidence type="ECO:0008006" key="4">
    <source>
        <dbReference type="Google" id="ProtNLM"/>
    </source>
</evidence>
<keyword evidence="3" id="KW-1185">Reference proteome</keyword>
<evidence type="ECO:0000256" key="1">
    <source>
        <dbReference type="SAM" id="Phobius"/>
    </source>
</evidence>
<feature type="transmembrane region" description="Helical" evidence="1">
    <location>
        <begin position="217"/>
        <end position="235"/>
    </location>
</feature>
<feature type="transmembrane region" description="Helical" evidence="1">
    <location>
        <begin position="169"/>
        <end position="185"/>
    </location>
</feature>
<organism evidence="2 3">
    <name type="scientific">Niabella ginsenosidivorans</name>
    <dbReference type="NCBI Taxonomy" id="1176587"/>
    <lineage>
        <taxon>Bacteria</taxon>
        <taxon>Pseudomonadati</taxon>
        <taxon>Bacteroidota</taxon>
        <taxon>Chitinophagia</taxon>
        <taxon>Chitinophagales</taxon>
        <taxon>Chitinophagaceae</taxon>
        <taxon>Niabella</taxon>
    </lineage>
</organism>
<protein>
    <recommendedName>
        <fullName evidence="4">DoxX family protein</fullName>
    </recommendedName>
</protein>
<feature type="transmembrane region" description="Helical" evidence="1">
    <location>
        <begin position="79"/>
        <end position="96"/>
    </location>
</feature>
<reference evidence="2 3" key="1">
    <citation type="submission" date="2016-05" db="EMBL/GenBank/DDBJ databases">
        <title>Niabella ginsenosidivorans BS26 whole genome sequencing.</title>
        <authorList>
            <person name="Im W.T."/>
            <person name="Siddiqi M.Z."/>
        </authorList>
    </citation>
    <scope>NUCLEOTIDE SEQUENCE [LARGE SCALE GENOMIC DNA]</scope>
    <source>
        <strain evidence="2 3">BS26</strain>
    </source>
</reference>
<feature type="transmembrane region" description="Helical" evidence="1">
    <location>
        <begin position="18"/>
        <end position="38"/>
    </location>
</feature>
<dbReference type="EMBL" id="CP015772">
    <property type="protein sequence ID" value="ANH83861.1"/>
    <property type="molecule type" value="Genomic_DNA"/>
</dbReference>
<dbReference type="AlphaFoldDB" id="A0A1A9IB06"/>
<dbReference type="KEGG" id="nia:A8C56_10965"/>
<feature type="transmembrane region" description="Helical" evidence="1">
    <location>
        <begin position="108"/>
        <end position="131"/>
    </location>
</feature>
<name>A0A1A9IB06_9BACT</name>